<keyword evidence="3 5" id="KW-0067">ATP-binding</keyword>
<dbReference type="AlphaFoldDB" id="A0A2J8A3Q8"/>
<feature type="domain" description="Biotin carboxylation" evidence="7">
    <location>
        <begin position="14"/>
        <end position="297"/>
    </location>
</feature>
<dbReference type="PANTHER" id="PTHR18866:SF33">
    <property type="entry name" value="METHYLCROTONOYL-COA CARBOXYLASE SUBUNIT ALPHA, MITOCHONDRIAL-RELATED"/>
    <property type="match status" value="1"/>
</dbReference>
<dbReference type="InterPro" id="IPR011764">
    <property type="entry name" value="Biotin_carboxylation_dom"/>
</dbReference>
<evidence type="ECO:0000256" key="3">
    <source>
        <dbReference type="ARBA" id="ARBA00022840"/>
    </source>
</evidence>
<evidence type="ECO:0000313" key="8">
    <source>
        <dbReference type="EMBL" id="PNH07151.1"/>
    </source>
</evidence>
<proteinExistence type="predicted"/>
<keyword evidence="4" id="KW-0092">Biotin</keyword>
<dbReference type="PROSITE" id="PS50979">
    <property type="entry name" value="BC"/>
    <property type="match status" value="1"/>
</dbReference>
<dbReference type="InterPro" id="IPR011054">
    <property type="entry name" value="Rudment_hybrid_motif"/>
</dbReference>
<evidence type="ECO:0000259" key="7">
    <source>
        <dbReference type="PROSITE" id="PS50979"/>
    </source>
</evidence>
<dbReference type="InterPro" id="IPR005479">
    <property type="entry name" value="CPAse_ATP-bd"/>
</dbReference>
<dbReference type="PROSITE" id="PS50975">
    <property type="entry name" value="ATP_GRASP"/>
    <property type="match status" value="1"/>
</dbReference>
<sequence>MSKRAKSATASEPRLKKLLVANRGEIACRILTSARKVGIPSVAVYSEADRGSKHAQLADESFCIGPAAARESYLRADALLDVARRTGCDGLHPGYGFLSENAPFAEACAAAGLAFVGPPAAAIRAMGDKARAKALMAAAGVPVAAVRAARAVGYVNAGTVEFIVDTDSPGQDFYFMEMNTRLQARCGRRGGVEHPISEAITGQDFVEWQLAVAAGGRLPRTQQQLAVRGHAFEARIYAESPRNNFLPGAGTVRRWRTPQLAAEFRNAPVRVDSGVREERGVTKDFSFKGFSARASVR</sequence>
<dbReference type="GO" id="GO:0046872">
    <property type="term" value="F:metal ion binding"/>
    <property type="evidence" value="ECO:0007669"/>
    <property type="project" value="InterPro"/>
</dbReference>
<dbReference type="GO" id="GO:0005524">
    <property type="term" value="F:ATP binding"/>
    <property type="evidence" value="ECO:0007669"/>
    <property type="project" value="UniProtKB-UniRule"/>
</dbReference>
<dbReference type="Gene3D" id="3.30.470.20">
    <property type="entry name" value="ATP-grasp fold, B domain"/>
    <property type="match status" value="1"/>
</dbReference>
<dbReference type="SUPFAM" id="SSF51246">
    <property type="entry name" value="Rudiment single hybrid motif"/>
    <property type="match status" value="1"/>
</dbReference>
<dbReference type="SUPFAM" id="SSF52440">
    <property type="entry name" value="PreATP-grasp domain"/>
    <property type="match status" value="1"/>
</dbReference>
<dbReference type="EMBL" id="PGGS01000194">
    <property type="protein sequence ID" value="PNH07151.1"/>
    <property type="molecule type" value="Genomic_DNA"/>
</dbReference>
<dbReference type="FunFam" id="3.40.50.20:FF:000010">
    <property type="entry name" value="Propionyl-CoA carboxylase subunit alpha"/>
    <property type="match status" value="1"/>
</dbReference>
<accession>A0A2J8A3Q8</accession>
<evidence type="ECO:0000259" key="6">
    <source>
        <dbReference type="PROSITE" id="PS50975"/>
    </source>
</evidence>
<evidence type="ECO:0000256" key="1">
    <source>
        <dbReference type="ARBA" id="ARBA00022598"/>
    </source>
</evidence>
<feature type="domain" description="ATP-grasp" evidence="6">
    <location>
        <begin position="145"/>
        <end position="214"/>
    </location>
</feature>
<evidence type="ECO:0000256" key="2">
    <source>
        <dbReference type="ARBA" id="ARBA00022741"/>
    </source>
</evidence>
<name>A0A2J8A3Q8_9CHLO</name>
<dbReference type="InterPro" id="IPR005482">
    <property type="entry name" value="Biotin_COase_C"/>
</dbReference>
<dbReference type="GO" id="GO:0004485">
    <property type="term" value="F:methylcrotonoyl-CoA carboxylase activity"/>
    <property type="evidence" value="ECO:0007669"/>
    <property type="project" value="TreeGrafter"/>
</dbReference>
<dbReference type="Pfam" id="PF02786">
    <property type="entry name" value="CPSase_L_D2"/>
    <property type="match status" value="1"/>
</dbReference>
<gene>
    <name evidence="8" type="ORF">TSOC_006406</name>
</gene>
<evidence type="ECO:0000256" key="4">
    <source>
        <dbReference type="ARBA" id="ARBA00023267"/>
    </source>
</evidence>
<dbReference type="SUPFAM" id="SSF56059">
    <property type="entry name" value="Glutathione synthetase ATP-binding domain-like"/>
    <property type="match status" value="1"/>
</dbReference>
<dbReference type="PANTHER" id="PTHR18866">
    <property type="entry name" value="CARBOXYLASE:PYRUVATE/ACETYL-COA/PROPIONYL-COA CARBOXYLASE"/>
    <property type="match status" value="1"/>
</dbReference>
<dbReference type="InterPro" id="IPR050856">
    <property type="entry name" value="Biotin_carboxylase_complex"/>
</dbReference>
<comment type="caution">
    <text evidence="8">The sequence shown here is derived from an EMBL/GenBank/DDBJ whole genome shotgun (WGS) entry which is preliminary data.</text>
</comment>
<dbReference type="PROSITE" id="PS00867">
    <property type="entry name" value="CPSASE_2"/>
    <property type="match status" value="1"/>
</dbReference>
<keyword evidence="1" id="KW-0436">Ligase</keyword>
<dbReference type="OrthoDB" id="196847at2759"/>
<dbReference type="Pfam" id="PF00289">
    <property type="entry name" value="Biotin_carb_N"/>
    <property type="match status" value="1"/>
</dbReference>
<protein>
    <submittedName>
        <fullName evidence="8">Methylcrotonoyl-CoA carboxylase subunit alpha, mitochondrial</fullName>
    </submittedName>
</protein>
<reference evidence="8 9" key="1">
    <citation type="journal article" date="2017" name="Mol. Biol. Evol.">
        <title>The 4-celled Tetrabaena socialis nuclear genome reveals the essential components for genetic control of cell number at the origin of multicellularity in the volvocine lineage.</title>
        <authorList>
            <person name="Featherston J."/>
            <person name="Arakaki Y."/>
            <person name="Hanschen E.R."/>
            <person name="Ferris P.J."/>
            <person name="Michod R.E."/>
            <person name="Olson B.J.S.C."/>
            <person name="Nozaki H."/>
            <person name="Durand P.M."/>
        </authorList>
    </citation>
    <scope>NUCLEOTIDE SEQUENCE [LARGE SCALE GENOMIC DNA]</scope>
    <source>
        <strain evidence="8 9">NIES-571</strain>
    </source>
</reference>
<dbReference type="GO" id="GO:0005739">
    <property type="term" value="C:mitochondrion"/>
    <property type="evidence" value="ECO:0007669"/>
    <property type="project" value="TreeGrafter"/>
</dbReference>
<keyword evidence="2 5" id="KW-0547">Nucleotide-binding</keyword>
<dbReference type="Gene3D" id="3.40.50.20">
    <property type="match status" value="1"/>
</dbReference>
<evidence type="ECO:0000313" key="9">
    <source>
        <dbReference type="Proteomes" id="UP000236333"/>
    </source>
</evidence>
<dbReference type="InterPro" id="IPR011761">
    <property type="entry name" value="ATP-grasp"/>
</dbReference>
<organism evidence="8 9">
    <name type="scientific">Tetrabaena socialis</name>
    <dbReference type="NCBI Taxonomy" id="47790"/>
    <lineage>
        <taxon>Eukaryota</taxon>
        <taxon>Viridiplantae</taxon>
        <taxon>Chlorophyta</taxon>
        <taxon>core chlorophytes</taxon>
        <taxon>Chlorophyceae</taxon>
        <taxon>CS clade</taxon>
        <taxon>Chlamydomonadales</taxon>
        <taxon>Tetrabaenaceae</taxon>
        <taxon>Tetrabaena</taxon>
    </lineage>
</organism>
<keyword evidence="9" id="KW-1185">Reference proteome</keyword>
<dbReference type="Proteomes" id="UP000236333">
    <property type="component" value="Unassembled WGS sequence"/>
</dbReference>
<dbReference type="InterPro" id="IPR016185">
    <property type="entry name" value="PreATP-grasp_dom_sf"/>
</dbReference>
<dbReference type="Pfam" id="PF02785">
    <property type="entry name" value="Biotin_carb_C"/>
    <property type="match status" value="1"/>
</dbReference>
<dbReference type="InterPro" id="IPR005481">
    <property type="entry name" value="BC-like_N"/>
</dbReference>
<evidence type="ECO:0000256" key="5">
    <source>
        <dbReference type="PROSITE-ProRule" id="PRU00409"/>
    </source>
</evidence>